<keyword evidence="2" id="KW-0812">Transmembrane</keyword>
<keyword evidence="4" id="KW-1185">Reference proteome</keyword>
<dbReference type="GO" id="GO:0006915">
    <property type="term" value="P:apoptotic process"/>
    <property type="evidence" value="ECO:0007669"/>
    <property type="project" value="InterPro"/>
</dbReference>
<organism evidence="3 4">
    <name type="scientific">Endocarpon pusillum</name>
    <dbReference type="NCBI Taxonomy" id="364733"/>
    <lineage>
        <taxon>Eukaryota</taxon>
        <taxon>Fungi</taxon>
        <taxon>Dikarya</taxon>
        <taxon>Ascomycota</taxon>
        <taxon>Pezizomycotina</taxon>
        <taxon>Eurotiomycetes</taxon>
        <taxon>Chaetothyriomycetidae</taxon>
        <taxon>Verrucariales</taxon>
        <taxon>Verrucariaceae</taxon>
        <taxon>Endocarpon</taxon>
    </lineage>
</organism>
<protein>
    <submittedName>
        <fullName evidence="3">Uncharacterized protein</fullName>
    </submittedName>
</protein>
<evidence type="ECO:0000313" key="4">
    <source>
        <dbReference type="Proteomes" id="UP000606974"/>
    </source>
</evidence>
<accession>A0A8H7ATJ0</accession>
<feature type="compositionally biased region" description="Low complexity" evidence="1">
    <location>
        <begin position="175"/>
        <end position="192"/>
    </location>
</feature>
<feature type="region of interest" description="Disordered" evidence="1">
    <location>
        <begin position="174"/>
        <end position="204"/>
    </location>
</feature>
<feature type="compositionally biased region" description="Basic residues" evidence="1">
    <location>
        <begin position="49"/>
        <end position="62"/>
    </location>
</feature>
<comment type="caution">
    <text evidence="3">The sequence shown here is derived from an EMBL/GenBank/DDBJ whole genome shotgun (WGS) entry which is preliminary data.</text>
</comment>
<feature type="region of interest" description="Disordered" evidence="1">
    <location>
        <begin position="1"/>
        <end position="82"/>
    </location>
</feature>
<keyword evidence="2" id="KW-1133">Transmembrane helix</keyword>
<evidence type="ECO:0000256" key="1">
    <source>
        <dbReference type="SAM" id="MobiDB-lite"/>
    </source>
</evidence>
<feature type="compositionally biased region" description="Basic and acidic residues" evidence="1">
    <location>
        <begin position="22"/>
        <end position="48"/>
    </location>
</feature>
<dbReference type="PANTHER" id="PTHR37402:SF1">
    <property type="entry name" value="GRAM DOMAIN-CONTAINING PROTEIN 4"/>
    <property type="match status" value="1"/>
</dbReference>
<dbReference type="AlphaFoldDB" id="A0A8H7ATJ0"/>
<sequence>MDPQDDSASLEGGPSIPVPKEVGGRTDERAEPRLDKSAHNDHLGEPSSKRHKARVLVRKARGKAQDLLTPDDKDTLDPKDDRAEDAIDQIACDAAFNPSLVLNQRPPKLTKADRSTVKSELKSVAQSLIHPRQAIQGKATRSAAAKISRAQRPFLSAEQDRNFLAAHDELDRLASSRSSTRAQASAESGAETSGEEKAAKQKIEKLEEQRSSLQVAWTLGRHVDRVKVVQARVPKSRSWDDFVEKTPSGGPGRFQWERWLGYQALYYTRGFTARYIDDFDELPFDMEDLSRIIERLVLVSTPWQAWLMSIRQIYTWEDPKRTGRWFALFCFLWHTEHIMGFVFADIIYTVLKNKFYPSSVESVRDSMKRGIDREAQAQAWGELVEQHGRKDWIEPLLDELGPYIQLQLGDLADLLEVLANFYRWKTPWKTAETLFFFGSCLLITVLTDMAFCMKIFWFIVGGWFFLCFPIASRYPKYRYLVDPAKWMFWDIPTDAEWSIELLQRKASIQQRRIDRRQQNNDHGSPADSDSERSNSEYEEVPTSPRHSTPDLEAPPPHNTETFKFRAYQRNSRGHLLLTRTGIRFSSRSRSHSWSIPYPHLTEMRKVKPDPTLKAASLGTARGGLQFLTTTTGDGSQPNEPITITVHRDRRDEIFNLVLGWSGLTWRAVCMERRRAEKTGSGKMKELRALVV</sequence>
<feature type="region of interest" description="Disordered" evidence="1">
    <location>
        <begin position="510"/>
        <end position="559"/>
    </location>
</feature>
<gene>
    <name evidence="3" type="ORF">GJ744_000303</name>
</gene>
<feature type="compositionally biased region" description="Basic and acidic residues" evidence="1">
    <location>
        <begin position="194"/>
        <end position="204"/>
    </location>
</feature>
<dbReference type="Proteomes" id="UP000606974">
    <property type="component" value="Unassembled WGS sequence"/>
</dbReference>
<keyword evidence="2" id="KW-0472">Membrane</keyword>
<proteinExistence type="predicted"/>
<feature type="transmembrane region" description="Helical" evidence="2">
    <location>
        <begin position="433"/>
        <end position="466"/>
    </location>
</feature>
<feature type="compositionally biased region" description="Basic and acidic residues" evidence="1">
    <location>
        <begin position="70"/>
        <end position="82"/>
    </location>
</feature>
<reference evidence="3" key="1">
    <citation type="submission" date="2020-02" db="EMBL/GenBank/DDBJ databases">
        <authorList>
            <person name="Palmer J.M."/>
        </authorList>
    </citation>
    <scope>NUCLEOTIDE SEQUENCE</scope>
    <source>
        <strain evidence="3">EPUS1.4</strain>
        <tissue evidence="3">Thallus</tissue>
    </source>
</reference>
<evidence type="ECO:0000256" key="2">
    <source>
        <dbReference type="SAM" id="Phobius"/>
    </source>
</evidence>
<name>A0A8H7ATJ0_9EURO</name>
<dbReference type="OrthoDB" id="1708389at2759"/>
<evidence type="ECO:0000313" key="3">
    <source>
        <dbReference type="EMBL" id="KAF7512736.1"/>
    </source>
</evidence>
<dbReference type="EMBL" id="JAACFV010000010">
    <property type="protein sequence ID" value="KAF7512736.1"/>
    <property type="molecule type" value="Genomic_DNA"/>
</dbReference>
<dbReference type="InterPro" id="IPR037847">
    <property type="entry name" value="GRAMDC4"/>
</dbReference>
<dbReference type="PANTHER" id="PTHR37402">
    <property type="entry name" value="GRAM DOMAIN-CONTAINING PROTEIN 4"/>
    <property type="match status" value="1"/>
</dbReference>